<sequence length="296" mass="33539">MAKLCRFLISKHPQLIRQKDDNGYLPIHMLAHRCNRPIVQQMVILLLKAYPECVQVKAGNVYSELSRVRFIQRVHPLILAELAIEEEIALLVQCSQSMVDATDLPAKNLGTSTAPVKGLQSCLFDSVSEVFRCWVELRISGDLIPAKQVLQSFIKSFCNIMDVSDEIAELVDWDEEDDNACNEIGEEDDNVDRDENLNNDFGDGGDRDEEYPPGDNLVPDEFSETDIDDVADGIEEQVDEHFDEPGEEVRSDDITLENVYEKAAGIHNENAGWESETINRRNSDVIDEIVQEENWN</sequence>
<evidence type="ECO:0000313" key="2">
    <source>
        <dbReference type="EMBL" id="GAX10704.1"/>
    </source>
</evidence>
<feature type="region of interest" description="Disordered" evidence="1">
    <location>
        <begin position="185"/>
        <end position="213"/>
    </location>
</feature>
<proteinExistence type="predicted"/>
<gene>
    <name evidence="2" type="ORF">FisN_14Lh221</name>
</gene>
<name>A0A1Z5J9L9_FISSO</name>
<organism evidence="2 3">
    <name type="scientific">Fistulifera solaris</name>
    <name type="common">Oleaginous diatom</name>
    <dbReference type="NCBI Taxonomy" id="1519565"/>
    <lineage>
        <taxon>Eukaryota</taxon>
        <taxon>Sar</taxon>
        <taxon>Stramenopiles</taxon>
        <taxon>Ochrophyta</taxon>
        <taxon>Bacillariophyta</taxon>
        <taxon>Bacillariophyceae</taxon>
        <taxon>Bacillariophycidae</taxon>
        <taxon>Naviculales</taxon>
        <taxon>Naviculaceae</taxon>
        <taxon>Fistulifera</taxon>
    </lineage>
</organism>
<evidence type="ECO:0000256" key="1">
    <source>
        <dbReference type="SAM" id="MobiDB-lite"/>
    </source>
</evidence>
<reference evidence="2 3" key="1">
    <citation type="journal article" date="2015" name="Plant Cell">
        <title>Oil accumulation by the oleaginous diatom Fistulifera solaris as revealed by the genome and transcriptome.</title>
        <authorList>
            <person name="Tanaka T."/>
            <person name="Maeda Y."/>
            <person name="Veluchamy A."/>
            <person name="Tanaka M."/>
            <person name="Abida H."/>
            <person name="Marechal E."/>
            <person name="Bowler C."/>
            <person name="Muto M."/>
            <person name="Sunaga Y."/>
            <person name="Tanaka M."/>
            <person name="Yoshino T."/>
            <person name="Taniguchi T."/>
            <person name="Fukuda Y."/>
            <person name="Nemoto M."/>
            <person name="Matsumoto M."/>
            <person name="Wong P.S."/>
            <person name="Aburatani S."/>
            <person name="Fujibuchi W."/>
        </authorList>
    </citation>
    <scope>NUCLEOTIDE SEQUENCE [LARGE SCALE GENOMIC DNA]</scope>
    <source>
        <strain evidence="2 3">JPCC DA0580</strain>
    </source>
</reference>
<protein>
    <submittedName>
        <fullName evidence="2">Uncharacterized protein</fullName>
    </submittedName>
</protein>
<dbReference type="Proteomes" id="UP000198406">
    <property type="component" value="Unassembled WGS sequence"/>
</dbReference>
<dbReference type="InParanoid" id="A0A1Z5J9L9"/>
<dbReference type="EMBL" id="BDSP01000022">
    <property type="protein sequence ID" value="GAX10704.1"/>
    <property type="molecule type" value="Genomic_DNA"/>
</dbReference>
<keyword evidence="3" id="KW-1185">Reference proteome</keyword>
<comment type="caution">
    <text evidence="2">The sequence shown here is derived from an EMBL/GenBank/DDBJ whole genome shotgun (WGS) entry which is preliminary data.</text>
</comment>
<accession>A0A1Z5J9L9</accession>
<evidence type="ECO:0000313" key="3">
    <source>
        <dbReference type="Proteomes" id="UP000198406"/>
    </source>
</evidence>
<dbReference type="AlphaFoldDB" id="A0A1Z5J9L9"/>